<dbReference type="AlphaFoldDB" id="A0A7J7G6N8"/>
<name>A0A7J7G6N8_CAMSI</name>
<dbReference type="EMBL" id="JACBKZ010000013">
    <property type="protein sequence ID" value="KAF5934994.1"/>
    <property type="molecule type" value="Genomic_DNA"/>
</dbReference>
<comment type="caution">
    <text evidence="1">The sequence shown here is derived from an EMBL/GenBank/DDBJ whole genome shotgun (WGS) entry which is preliminary data.</text>
</comment>
<keyword evidence="2" id="KW-1185">Reference proteome</keyword>
<organism evidence="1 2">
    <name type="scientific">Camellia sinensis</name>
    <name type="common">Tea plant</name>
    <name type="synonym">Thea sinensis</name>
    <dbReference type="NCBI Taxonomy" id="4442"/>
    <lineage>
        <taxon>Eukaryota</taxon>
        <taxon>Viridiplantae</taxon>
        <taxon>Streptophyta</taxon>
        <taxon>Embryophyta</taxon>
        <taxon>Tracheophyta</taxon>
        <taxon>Spermatophyta</taxon>
        <taxon>Magnoliopsida</taxon>
        <taxon>eudicotyledons</taxon>
        <taxon>Gunneridae</taxon>
        <taxon>Pentapetalae</taxon>
        <taxon>asterids</taxon>
        <taxon>Ericales</taxon>
        <taxon>Theaceae</taxon>
        <taxon>Camellia</taxon>
    </lineage>
</organism>
<proteinExistence type="predicted"/>
<evidence type="ECO:0000313" key="2">
    <source>
        <dbReference type="Proteomes" id="UP000593564"/>
    </source>
</evidence>
<reference evidence="1 2" key="2">
    <citation type="submission" date="2020-07" db="EMBL/GenBank/DDBJ databases">
        <title>Genome assembly of wild tea tree DASZ reveals pedigree and selection history of tea varieties.</title>
        <authorList>
            <person name="Zhang W."/>
        </authorList>
    </citation>
    <scope>NUCLEOTIDE SEQUENCE [LARGE SCALE GENOMIC DNA]</scope>
    <source>
        <strain evidence="2">cv. G240</strain>
        <tissue evidence="1">Leaf</tissue>
    </source>
</reference>
<protein>
    <submittedName>
        <fullName evidence="1">Uncharacterized protein</fullName>
    </submittedName>
</protein>
<accession>A0A7J7G6N8</accession>
<sequence length="60" mass="7078">MESHYKMVQTNWNNDNNDKDDDDGIGVINIKLRLINSLNSSNRPIRFFNYISNILSKLMF</sequence>
<dbReference type="Proteomes" id="UP000593564">
    <property type="component" value="Unassembled WGS sequence"/>
</dbReference>
<evidence type="ECO:0000313" key="1">
    <source>
        <dbReference type="EMBL" id="KAF5934994.1"/>
    </source>
</evidence>
<reference evidence="2" key="1">
    <citation type="journal article" date="2020" name="Nat. Commun.">
        <title>Genome assembly of wild tea tree DASZ reveals pedigree and selection history of tea varieties.</title>
        <authorList>
            <person name="Zhang W."/>
            <person name="Zhang Y."/>
            <person name="Qiu H."/>
            <person name="Guo Y."/>
            <person name="Wan H."/>
            <person name="Zhang X."/>
            <person name="Scossa F."/>
            <person name="Alseekh S."/>
            <person name="Zhang Q."/>
            <person name="Wang P."/>
            <person name="Xu L."/>
            <person name="Schmidt M.H."/>
            <person name="Jia X."/>
            <person name="Li D."/>
            <person name="Zhu A."/>
            <person name="Guo F."/>
            <person name="Chen W."/>
            <person name="Ni D."/>
            <person name="Usadel B."/>
            <person name="Fernie A.R."/>
            <person name="Wen W."/>
        </authorList>
    </citation>
    <scope>NUCLEOTIDE SEQUENCE [LARGE SCALE GENOMIC DNA]</scope>
    <source>
        <strain evidence="2">cv. G240</strain>
    </source>
</reference>
<gene>
    <name evidence="1" type="ORF">HYC85_026123</name>
</gene>